<sequence>MTRRSSHRDQGLFPCEAEIARRLSQTPAEWAAKAKILERDGLPKIDPLMGGRPWRAVQAFFDWRYGLSTVEAMAPDGLENLNVL</sequence>
<dbReference type="Proteomes" id="UP000008207">
    <property type="component" value="Chromosome"/>
</dbReference>
<dbReference type="EMBL" id="CP001349">
    <property type="protein sequence ID" value="ACL61445.1"/>
    <property type="molecule type" value="Genomic_DNA"/>
</dbReference>
<dbReference type="OrthoDB" id="8002233at2"/>
<reference evidence="1 2" key="1">
    <citation type="submission" date="2009-01" db="EMBL/GenBank/DDBJ databases">
        <title>Complete sequence of chromosome of Methylobacterium nodulans ORS 2060.</title>
        <authorList>
            <consortium name="US DOE Joint Genome Institute"/>
            <person name="Lucas S."/>
            <person name="Copeland A."/>
            <person name="Lapidus A."/>
            <person name="Glavina del Rio T."/>
            <person name="Dalin E."/>
            <person name="Tice H."/>
            <person name="Bruce D."/>
            <person name="Goodwin L."/>
            <person name="Pitluck S."/>
            <person name="Sims D."/>
            <person name="Brettin T."/>
            <person name="Detter J.C."/>
            <person name="Han C."/>
            <person name="Larimer F."/>
            <person name="Land M."/>
            <person name="Hauser L."/>
            <person name="Kyrpides N."/>
            <person name="Ivanova N."/>
            <person name="Marx C.J."/>
            <person name="Richardson P."/>
        </authorList>
    </citation>
    <scope>NUCLEOTIDE SEQUENCE [LARGE SCALE GENOMIC DNA]</scope>
    <source>
        <strain evidence="2">LMG 21967 / CNCM I-2342 / ORS 2060</strain>
    </source>
</reference>
<evidence type="ECO:0000313" key="2">
    <source>
        <dbReference type="Proteomes" id="UP000008207"/>
    </source>
</evidence>
<gene>
    <name evidence="1" type="ordered locus">Mnod_6684</name>
</gene>
<name>B8IEV2_METNO</name>
<dbReference type="AlphaFoldDB" id="B8IEV2"/>
<organism evidence="1 2">
    <name type="scientific">Methylobacterium nodulans (strain LMG 21967 / CNCM I-2342 / ORS 2060)</name>
    <dbReference type="NCBI Taxonomy" id="460265"/>
    <lineage>
        <taxon>Bacteria</taxon>
        <taxon>Pseudomonadati</taxon>
        <taxon>Pseudomonadota</taxon>
        <taxon>Alphaproteobacteria</taxon>
        <taxon>Hyphomicrobiales</taxon>
        <taxon>Methylobacteriaceae</taxon>
        <taxon>Methylobacterium</taxon>
    </lineage>
</organism>
<dbReference type="RefSeq" id="WP_015933014.1">
    <property type="nucleotide sequence ID" value="NC_011894.1"/>
</dbReference>
<dbReference type="eggNOG" id="ENOG5032YHM">
    <property type="taxonomic scope" value="Bacteria"/>
</dbReference>
<dbReference type="KEGG" id="mno:Mnod_6684"/>
<evidence type="ECO:0000313" key="1">
    <source>
        <dbReference type="EMBL" id="ACL61445.1"/>
    </source>
</evidence>
<keyword evidence="2" id="KW-1185">Reference proteome</keyword>
<protein>
    <submittedName>
        <fullName evidence="1">Uncharacterized protein</fullName>
    </submittedName>
</protein>
<dbReference type="STRING" id="460265.Mnod_6684"/>
<proteinExistence type="predicted"/>
<accession>B8IEV2</accession>
<dbReference type="HOGENOM" id="CLU_2538727_0_0_5"/>